<evidence type="ECO:0000313" key="2">
    <source>
        <dbReference type="Proteomes" id="UP000260983"/>
    </source>
</evidence>
<comment type="caution">
    <text evidence="1">The sequence shown here is derived from an EMBL/GenBank/DDBJ whole genome shotgun (WGS) entry which is preliminary data.</text>
</comment>
<proteinExistence type="predicted"/>
<sequence length="341" mass="39389">MRYYIVTMLLWVGAVQAFAQQPRLKQVDEYLAATGQPVEVGKPLEKEYCLLSTLYKGDKSLMLNLPNLEDYGTREVIPFGFKLNQTSELELARQEDNKAESTVRSFYSQSMFSGVSYQFCDSVVYGITLYYDDQEGVKQNIHKNLLKHFKQADYMQGEATIYSDPDYAVRVLPGKVEFYSLFHFPTVETFYPGVSHKIWYGPYNYEADGASVMLAFYNQESKENNIQSAFKVSYKYPADKPFKMNLIRFILDDETIELPLEVEYTDAADGGKSIEERDTRTFLFPEVLKAIDRSAEVGVELVGEGGRFLYKMPAFQRASVHTAYEYFRWNVTNPMAKYRAW</sequence>
<organism evidence="1 2">
    <name type="scientific">Bacteroides oleiciplenus</name>
    <dbReference type="NCBI Taxonomy" id="626931"/>
    <lineage>
        <taxon>Bacteria</taxon>
        <taxon>Pseudomonadati</taxon>
        <taxon>Bacteroidota</taxon>
        <taxon>Bacteroidia</taxon>
        <taxon>Bacteroidales</taxon>
        <taxon>Bacteroidaceae</taxon>
        <taxon>Bacteroides</taxon>
    </lineage>
</organism>
<dbReference type="Proteomes" id="UP000260983">
    <property type="component" value="Unassembled WGS sequence"/>
</dbReference>
<dbReference type="AlphaFoldDB" id="A0A3E5BGC8"/>
<dbReference type="EMBL" id="QSUL01000005">
    <property type="protein sequence ID" value="RGN36640.1"/>
    <property type="molecule type" value="Genomic_DNA"/>
</dbReference>
<dbReference type="RefSeq" id="WP_009130228.1">
    <property type="nucleotide sequence ID" value="NZ_CABKRN010000002.1"/>
</dbReference>
<reference evidence="1 2" key="1">
    <citation type="submission" date="2018-08" db="EMBL/GenBank/DDBJ databases">
        <title>A genome reference for cultivated species of the human gut microbiota.</title>
        <authorList>
            <person name="Zou Y."/>
            <person name="Xue W."/>
            <person name="Luo G."/>
        </authorList>
    </citation>
    <scope>NUCLEOTIDE SEQUENCE [LARGE SCALE GENOMIC DNA]</scope>
    <source>
        <strain evidence="1 2">OM05-15BH</strain>
    </source>
</reference>
<accession>A0A3E5BGC8</accession>
<evidence type="ECO:0000313" key="1">
    <source>
        <dbReference type="EMBL" id="RGN36640.1"/>
    </source>
</evidence>
<gene>
    <name evidence="1" type="ORF">DXB65_08795</name>
</gene>
<name>A0A3E5BGC8_9BACE</name>
<protein>
    <submittedName>
        <fullName evidence="1">Uncharacterized protein</fullName>
    </submittedName>
</protein>